<dbReference type="Pfam" id="PF04548">
    <property type="entry name" value="AIG1"/>
    <property type="match status" value="1"/>
</dbReference>
<keyword evidence="1" id="KW-0547">Nucleotide-binding</keyword>
<dbReference type="Gene3D" id="3.40.50.300">
    <property type="entry name" value="P-loop containing nucleotide triphosphate hydrolases"/>
    <property type="match status" value="1"/>
</dbReference>
<evidence type="ECO:0000256" key="1">
    <source>
        <dbReference type="ARBA" id="ARBA00022741"/>
    </source>
</evidence>
<dbReference type="SUPFAM" id="SSF52540">
    <property type="entry name" value="P-loop containing nucleoside triphosphate hydrolases"/>
    <property type="match status" value="1"/>
</dbReference>
<feature type="region of interest" description="Disordered" evidence="3">
    <location>
        <begin position="1"/>
        <end position="40"/>
    </location>
</feature>
<protein>
    <submittedName>
        <fullName evidence="5">8392_t:CDS:1</fullName>
    </submittedName>
</protein>
<dbReference type="InterPro" id="IPR006703">
    <property type="entry name" value="G_AIG1"/>
</dbReference>
<dbReference type="PROSITE" id="PS51720">
    <property type="entry name" value="G_AIG1"/>
    <property type="match status" value="1"/>
</dbReference>
<accession>A0A9N9BDW5</accession>
<organism evidence="5 6">
    <name type="scientific">Diversispora eburnea</name>
    <dbReference type="NCBI Taxonomy" id="1213867"/>
    <lineage>
        <taxon>Eukaryota</taxon>
        <taxon>Fungi</taxon>
        <taxon>Fungi incertae sedis</taxon>
        <taxon>Mucoromycota</taxon>
        <taxon>Glomeromycotina</taxon>
        <taxon>Glomeromycetes</taxon>
        <taxon>Diversisporales</taxon>
        <taxon>Diversisporaceae</taxon>
        <taxon>Diversispora</taxon>
    </lineage>
</organism>
<evidence type="ECO:0000256" key="2">
    <source>
        <dbReference type="ARBA" id="ARBA00023134"/>
    </source>
</evidence>
<keyword evidence="6" id="KW-1185">Reference proteome</keyword>
<dbReference type="OrthoDB" id="8954335at2759"/>
<keyword evidence="2" id="KW-0342">GTP-binding</keyword>
<sequence>MTASPPTATSSSASKGGSSSSQTNKTDEGPRKTTNTIVISSSGGSSYRRLVNYEDSTNEVKVKAIKRFPDLMNFYQTKEIAMEAAEEIQVNPKLIDQCVYEFETYEDDVENNIFLIGRTGSGKSTLANVISGGDKFGESDGSVSKTKNFQSEDFKHEGIKHRVIDTIGVGDTNLSPEKVVFKLAEAIYTMKRGIKQVFVVLGGRFTEEERELFVMAEKIFGRRIIEHTTIVRNRFEGFENSEKCDKDRKELSRENKQITDLIKSCGGIIYVNNPPLSESEKRRKIDEEDRESSRKKLLEHLQSCHGTYRMENWDDMCVGINDYMNAKNLKERGGNTNLFFETRNKIEINNIKNEIIEEIKNQSLRSDDSEAHCFTKLNSFAFNADLTFKVKNICSIQ</sequence>
<dbReference type="PANTHER" id="PTHR10903:SF184">
    <property type="entry name" value="GTP-BINDING PROTEIN A"/>
    <property type="match status" value="1"/>
</dbReference>
<evidence type="ECO:0000313" key="6">
    <source>
        <dbReference type="Proteomes" id="UP000789706"/>
    </source>
</evidence>
<dbReference type="InterPro" id="IPR027417">
    <property type="entry name" value="P-loop_NTPase"/>
</dbReference>
<name>A0A9N9BDW5_9GLOM</name>
<feature type="domain" description="AIG1-type G" evidence="4">
    <location>
        <begin position="108"/>
        <end position="317"/>
    </location>
</feature>
<reference evidence="5" key="1">
    <citation type="submission" date="2021-06" db="EMBL/GenBank/DDBJ databases">
        <authorList>
            <person name="Kallberg Y."/>
            <person name="Tangrot J."/>
            <person name="Rosling A."/>
        </authorList>
    </citation>
    <scope>NUCLEOTIDE SEQUENCE</scope>
    <source>
        <strain evidence="5">AZ414A</strain>
    </source>
</reference>
<dbReference type="EMBL" id="CAJVPK010000963">
    <property type="protein sequence ID" value="CAG8562440.1"/>
    <property type="molecule type" value="Genomic_DNA"/>
</dbReference>
<dbReference type="InterPro" id="IPR045058">
    <property type="entry name" value="GIMA/IAN/Toc"/>
</dbReference>
<dbReference type="GO" id="GO:0005525">
    <property type="term" value="F:GTP binding"/>
    <property type="evidence" value="ECO:0007669"/>
    <property type="project" value="UniProtKB-KW"/>
</dbReference>
<proteinExistence type="predicted"/>
<evidence type="ECO:0000313" key="5">
    <source>
        <dbReference type="EMBL" id="CAG8562440.1"/>
    </source>
</evidence>
<feature type="compositionally biased region" description="Low complexity" evidence="3">
    <location>
        <begin position="1"/>
        <end position="21"/>
    </location>
</feature>
<gene>
    <name evidence="5" type="ORF">DEBURN_LOCUS7655</name>
</gene>
<evidence type="ECO:0000256" key="3">
    <source>
        <dbReference type="SAM" id="MobiDB-lite"/>
    </source>
</evidence>
<dbReference type="PANTHER" id="PTHR10903">
    <property type="entry name" value="GTPASE, IMAP FAMILY MEMBER-RELATED"/>
    <property type="match status" value="1"/>
</dbReference>
<dbReference type="Proteomes" id="UP000789706">
    <property type="component" value="Unassembled WGS sequence"/>
</dbReference>
<dbReference type="AlphaFoldDB" id="A0A9N9BDW5"/>
<comment type="caution">
    <text evidence="5">The sequence shown here is derived from an EMBL/GenBank/DDBJ whole genome shotgun (WGS) entry which is preliminary data.</text>
</comment>
<evidence type="ECO:0000259" key="4">
    <source>
        <dbReference type="PROSITE" id="PS51720"/>
    </source>
</evidence>